<evidence type="ECO:0000256" key="1">
    <source>
        <dbReference type="ARBA" id="ARBA00022884"/>
    </source>
</evidence>
<keyword evidence="1 3" id="KW-0694">RNA-binding</keyword>
<dbReference type="InterPro" id="IPR029063">
    <property type="entry name" value="SAM-dependent_MTases_sf"/>
</dbReference>
<dbReference type="PROSITE" id="PS50889">
    <property type="entry name" value="S4"/>
    <property type="match status" value="1"/>
</dbReference>
<dbReference type="NCBIfam" id="TIGR00478">
    <property type="entry name" value="tly"/>
    <property type="match status" value="1"/>
</dbReference>
<gene>
    <name evidence="5" type="ORF">CKA38_05400</name>
</gene>
<dbReference type="Pfam" id="PF01479">
    <property type="entry name" value="S4"/>
    <property type="match status" value="1"/>
</dbReference>
<dbReference type="SUPFAM" id="SSF53335">
    <property type="entry name" value="S-adenosyl-L-methionine-dependent methyltransferases"/>
    <property type="match status" value="1"/>
</dbReference>
<comment type="similarity">
    <text evidence="2">Belongs to the TlyA family.</text>
</comment>
<protein>
    <submittedName>
        <fullName evidence="5">TlyA family rRNA (Cytidine-2'-O)-methyltransferase</fullName>
    </submittedName>
</protein>
<dbReference type="InterPro" id="IPR036986">
    <property type="entry name" value="S4_RNA-bd_sf"/>
</dbReference>
<evidence type="ECO:0000313" key="5">
    <source>
        <dbReference type="EMBL" id="AWI10536.1"/>
    </source>
</evidence>
<organism evidence="5 6">
    <name type="scientific">Ereboglobus luteus</name>
    <dbReference type="NCBI Taxonomy" id="1796921"/>
    <lineage>
        <taxon>Bacteria</taxon>
        <taxon>Pseudomonadati</taxon>
        <taxon>Verrucomicrobiota</taxon>
        <taxon>Opitutia</taxon>
        <taxon>Opitutales</taxon>
        <taxon>Opitutaceae</taxon>
        <taxon>Ereboglobus</taxon>
    </lineage>
</organism>
<accession>A0A2U8E6U3</accession>
<dbReference type="CDD" id="cd00165">
    <property type="entry name" value="S4"/>
    <property type="match status" value="1"/>
</dbReference>
<evidence type="ECO:0000313" key="6">
    <source>
        <dbReference type="Proteomes" id="UP000244896"/>
    </source>
</evidence>
<keyword evidence="5" id="KW-0489">Methyltransferase</keyword>
<dbReference type="Pfam" id="PF01728">
    <property type="entry name" value="FtsJ"/>
    <property type="match status" value="1"/>
</dbReference>
<dbReference type="PIRSF" id="PIRSF005578">
    <property type="entry name" value="TlyA"/>
    <property type="match status" value="1"/>
</dbReference>
<dbReference type="GO" id="GO:0008168">
    <property type="term" value="F:methyltransferase activity"/>
    <property type="evidence" value="ECO:0007669"/>
    <property type="project" value="UniProtKB-KW"/>
</dbReference>
<reference evidence="5 6" key="1">
    <citation type="journal article" date="2018" name="Syst. Appl. Microbiol.">
        <title>Ereboglobus luteus gen. nov. sp. nov. from cockroach guts, and new insights into the oxygen relationship of the genera Opitutus and Didymococcus (Verrucomicrobia: Opitutaceae).</title>
        <authorList>
            <person name="Tegtmeier D."/>
            <person name="Belitz A."/>
            <person name="Radek R."/>
            <person name="Heimerl T."/>
            <person name="Brune A."/>
        </authorList>
    </citation>
    <scope>NUCLEOTIDE SEQUENCE [LARGE SCALE GENOMIC DNA]</scope>
    <source>
        <strain evidence="5 6">Ho45</strain>
    </source>
</reference>
<dbReference type="PANTHER" id="PTHR32319:SF0">
    <property type="entry name" value="BACTERIAL HEMOLYSIN-LIKE PROTEIN"/>
    <property type="match status" value="1"/>
</dbReference>
<dbReference type="AlphaFoldDB" id="A0A2U8E6U3"/>
<keyword evidence="6" id="KW-1185">Reference proteome</keyword>
<dbReference type="PANTHER" id="PTHR32319">
    <property type="entry name" value="BACTERIAL HEMOLYSIN-LIKE PROTEIN"/>
    <property type="match status" value="1"/>
</dbReference>
<evidence type="ECO:0000256" key="3">
    <source>
        <dbReference type="PROSITE-ProRule" id="PRU00182"/>
    </source>
</evidence>
<dbReference type="SMART" id="SM00363">
    <property type="entry name" value="S4"/>
    <property type="match status" value="1"/>
</dbReference>
<dbReference type="Gene3D" id="3.10.290.10">
    <property type="entry name" value="RNA-binding S4 domain"/>
    <property type="match status" value="1"/>
</dbReference>
<sequence length="260" mass="27719">MGSSTMKQRLDEILVARGLAETRSQAKALIMSGRVLRGTERLDKAGKEYPGDIELIVEQPPRFVSRGGEKLAGFLEKFSIDLNGAHVLDVGASTGGFTDCALQAGAADAVCVDVGRAQLHAKLRADPRVTNFEKVNARHLAPGDLPRADFDAVVMDLSFISLKAVLPAVWPFVRVDGGILIALVKPQFEAGKAEVDKGRGVIRDPELQNAILADITEFALRELPGPALIGSMDSPITGADGNREFLLGLRKGCLPLPTGD</sequence>
<proteinExistence type="inferred from homology"/>
<dbReference type="Proteomes" id="UP000244896">
    <property type="component" value="Chromosome"/>
</dbReference>
<dbReference type="InterPro" id="IPR002877">
    <property type="entry name" value="RNA_MeTrfase_FtsJ_dom"/>
</dbReference>
<keyword evidence="5" id="KW-0808">Transferase</keyword>
<dbReference type="GO" id="GO:0003723">
    <property type="term" value="F:RNA binding"/>
    <property type="evidence" value="ECO:0007669"/>
    <property type="project" value="UniProtKB-KW"/>
</dbReference>
<dbReference type="SUPFAM" id="SSF55174">
    <property type="entry name" value="Alpha-L RNA-binding motif"/>
    <property type="match status" value="1"/>
</dbReference>
<evidence type="ECO:0000256" key="2">
    <source>
        <dbReference type="ARBA" id="ARBA00029460"/>
    </source>
</evidence>
<dbReference type="InterPro" id="IPR002942">
    <property type="entry name" value="S4_RNA-bd"/>
</dbReference>
<name>A0A2U8E6U3_9BACT</name>
<dbReference type="GO" id="GO:0032259">
    <property type="term" value="P:methylation"/>
    <property type="evidence" value="ECO:0007669"/>
    <property type="project" value="UniProtKB-KW"/>
</dbReference>
<dbReference type="KEGG" id="elut:CKA38_05400"/>
<dbReference type="InterPro" id="IPR004538">
    <property type="entry name" value="Hemolysin_A/TlyA"/>
</dbReference>
<dbReference type="EMBL" id="CP023004">
    <property type="protein sequence ID" value="AWI10536.1"/>
    <property type="molecule type" value="Genomic_DNA"/>
</dbReference>
<dbReference type="OrthoDB" id="9784736at2"/>
<dbReference type="CDD" id="cd02440">
    <property type="entry name" value="AdoMet_MTases"/>
    <property type="match status" value="1"/>
</dbReference>
<feature type="domain" description="RNA-binding S4" evidence="4">
    <location>
        <begin position="8"/>
        <end position="69"/>
    </location>
</feature>
<evidence type="ECO:0000259" key="4">
    <source>
        <dbReference type="SMART" id="SM00363"/>
    </source>
</evidence>
<dbReference type="InterPro" id="IPR047048">
    <property type="entry name" value="TlyA"/>
</dbReference>
<dbReference type="Gene3D" id="3.40.50.150">
    <property type="entry name" value="Vaccinia Virus protein VP39"/>
    <property type="match status" value="1"/>
</dbReference>